<keyword evidence="2" id="KW-1133">Transmembrane helix</keyword>
<evidence type="ECO:0000256" key="2">
    <source>
        <dbReference type="SAM" id="Phobius"/>
    </source>
</evidence>
<dbReference type="RefSeq" id="WP_135244885.1">
    <property type="nucleotide sequence ID" value="NZ_SIHO01000001.1"/>
</dbReference>
<keyword evidence="4" id="KW-1185">Reference proteome</keyword>
<dbReference type="EMBL" id="SIHO01000001">
    <property type="protein sequence ID" value="TFU06161.1"/>
    <property type="molecule type" value="Genomic_DNA"/>
</dbReference>
<feature type="transmembrane region" description="Helical" evidence="2">
    <location>
        <begin position="58"/>
        <end position="77"/>
    </location>
</feature>
<accession>A0A4Y9ER97</accession>
<dbReference type="OrthoDB" id="9971413at2"/>
<keyword evidence="2" id="KW-0812">Transmembrane</keyword>
<reference evidence="3 4" key="1">
    <citation type="submission" date="2019-02" db="EMBL/GenBank/DDBJ databases">
        <title>Polymorphobacter sp. isolated from the lake at the Tibet of China.</title>
        <authorList>
            <person name="Li A."/>
        </authorList>
    </citation>
    <scope>NUCLEOTIDE SEQUENCE [LARGE SCALE GENOMIC DNA]</scope>
    <source>
        <strain evidence="3 4">DJ1R-1</strain>
    </source>
</reference>
<proteinExistence type="predicted"/>
<evidence type="ECO:0000313" key="4">
    <source>
        <dbReference type="Proteomes" id="UP000297737"/>
    </source>
</evidence>
<evidence type="ECO:0000256" key="1">
    <source>
        <dbReference type="SAM" id="Coils"/>
    </source>
</evidence>
<organism evidence="3 4">
    <name type="scientific">Glacieibacterium arshaanense</name>
    <dbReference type="NCBI Taxonomy" id="2511025"/>
    <lineage>
        <taxon>Bacteria</taxon>
        <taxon>Pseudomonadati</taxon>
        <taxon>Pseudomonadota</taxon>
        <taxon>Alphaproteobacteria</taxon>
        <taxon>Sphingomonadales</taxon>
        <taxon>Sphingosinicellaceae</taxon>
        <taxon>Glacieibacterium</taxon>
    </lineage>
</organism>
<keyword evidence="2" id="KW-0472">Membrane</keyword>
<gene>
    <name evidence="3" type="ORF">EUV02_03875</name>
</gene>
<protein>
    <submittedName>
        <fullName evidence="3">Uncharacterized protein</fullName>
    </submittedName>
</protein>
<dbReference type="Proteomes" id="UP000297737">
    <property type="component" value="Unassembled WGS sequence"/>
</dbReference>
<name>A0A4Y9ER97_9SPHN</name>
<dbReference type="AlphaFoldDB" id="A0A4Y9ER97"/>
<feature type="coiled-coil region" evidence="1">
    <location>
        <begin position="10"/>
        <end position="51"/>
    </location>
</feature>
<sequence>MEPLTTDSVLMDVRDRLARIEVKIDFAAERATKLEAAVEKHDLRLDELEEAQIAQRTFVKLVGFAATAIAGIIGMLGDRLLSALGIH</sequence>
<keyword evidence="1" id="KW-0175">Coiled coil</keyword>
<evidence type="ECO:0000313" key="3">
    <source>
        <dbReference type="EMBL" id="TFU06161.1"/>
    </source>
</evidence>
<comment type="caution">
    <text evidence="3">The sequence shown here is derived from an EMBL/GenBank/DDBJ whole genome shotgun (WGS) entry which is preliminary data.</text>
</comment>